<dbReference type="InterPro" id="IPR052732">
    <property type="entry name" value="Cell-binding_unc_protein"/>
</dbReference>
<keyword evidence="2" id="KW-1185">Reference proteome</keyword>
<dbReference type="SUPFAM" id="SSF52540">
    <property type="entry name" value="P-loop containing nucleoside triphosphate hydrolases"/>
    <property type="match status" value="1"/>
</dbReference>
<accession>A0A7X5XZY8</accession>
<protein>
    <recommendedName>
        <fullName evidence="3">Aminoglycoside phosphotransferase</fullName>
    </recommendedName>
</protein>
<evidence type="ECO:0000313" key="1">
    <source>
        <dbReference type="EMBL" id="NJB98498.1"/>
    </source>
</evidence>
<evidence type="ECO:0000313" key="2">
    <source>
        <dbReference type="Proteomes" id="UP000531251"/>
    </source>
</evidence>
<dbReference type="InterPro" id="IPR027417">
    <property type="entry name" value="P-loop_NTPase"/>
</dbReference>
<comment type="caution">
    <text evidence="1">The sequence shown here is derived from an EMBL/GenBank/DDBJ whole genome shotgun (WGS) entry which is preliminary data.</text>
</comment>
<proteinExistence type="predicted"/>
<dbReference type="PANTHER" id="PTHR43883:SF1">
    <property type="entry name" value="GLUCONOKINASE"/>
    <property type="match status" value="1"/>
</dbReference>
<organism evidence="1 2">
    <name type="scientific">Sphingomonas trueperi</name>
    <dbReference type="NCBI Taxonomy" id="53317"/>
    <lineage>
        <taxon>Bacteria</taxon>
        <taxon>Pseudomonadati</taxon>
        <taxon>Pseudomonadota</taxon>
        <taxon>Alphaproteobacteria</taxon>
        <taxon>Sphingomonadales</taxon>
        <taxon>Sphingomonadaceae</taxon>
        <taxon>Sphingomonas</taxon>
    </lineage>
</organism>
<dbReference type="Gene3D" id="3.40.50.300">
    <property type="entry name" value="P-loop containing nucleotide triphosphate hydrolases"/>
    <property type="match status" value="1"/>
</dbReference>
<dbReference type="Proteomes" id="UP000531251">
    <property type="component" value="Unassembled WGS sequence"/>
</dbReference>
<name>A0A7X5XZY8_9SPHN</name>
<dbReference type="Pfam" id="PF13671">
    <property type="entry name" value="AAA_33"/>
    <property type="match status" value="1"/>
</dbReference>
<reference evidence="1 2" key="1">
    <citation type="submission" date="2020-03" db="EMBL/GenBank/DDBJ databases">
        <title>Genomic Encyclopedia of Type Strains, Phase IV (KMG-IV): sequencing the most valuable type-strain genomes for metagenomic binning, comparative biology and taxonomic classification.</title>
        <authorList>
            <person name="Goeker M."/>
        </authorList>
    </citation>
    <scope>NUCLEOTIDE SEQUENCE [LARGE SCALE GENOMIC DNA]</scope>
    <source>
        <strain evidence="1 2">DSM 7225</strain>
    </source>
</reference>
<sequence length="335" mass="36087">MAAAAAKRQGPGGDLPLPSTIDVAALHGLAEGIVRTHGRATVTPAGAAFRQMLMERARTSAQRSALALLGADIERRARAGRVRRIDDGAPVDILFDLAGPLAALLAEGRPTDASILANRYLDLSPQGATGWALLPLMLSLQTDDPEAADRFLEPSAPQLIVIGGLSGTGKSSLARLLGGLYGRRPGARVLRSDVFRKRLAGLPPETRLPPSHYTRRNDAETYEALFESADDHLACGSTVILDAVFLNRSEREVAEALALQARVPFTGIWLEAPDRDRIARVNARSGDASDATAEVAREQARRPVGDLFGWHRMRANRAMEWIVPAARAAIERPRR</sequence>
<dbReference type="AlphaFoldDB" id="A0A7X5XZY8"/>
<evidence type="ECO:0008006" key="3">
    <source>
        <dbReference type="Google" id="ProtNLM"/>
    </source>
</evidence>
<dbReference type="PANTHER" id="PTHR43883">
    <property type="entry name" value="SLR0207 PROTEIN"/>
    <property type="match status" value="1"/>
</dbReference>
<dbReference type="EMBL" id="JAATJB010000008">
    <property type="protein sequence ID" value="NJB98498.1"/>
    <property type="molecule type" value="Genomic_DNA"/>
</dbReference>
<gene>
    <name evidence="1" type="ORF">GGR89_002830</name>
</gene>
<dbReference type="RefSeq" id="WP_125971787.1">
    <property type="nucleotide sequence ID" value="NZ_BAAADY010000029.1"/>
</dbReference>